<gene>
    <name evidence="1" type="ORF">BXT89_03145</name>
</gene>
<keyword evidence="2" id="KW-1185">Reference proteome</keyword>
<reference evidence="1 2" key="1">
    <citation type="submission" date="2017-01" db="EMBL/GenBank/DDBJ databases">
        <title>Draft genome sequence of Pseudomonas pachastrellae type strain CCUG 46540T from a deep sea.</title>
        <authorList>
            <person name="Gomila M."/>
            <person name="Mulet M."/>
            <person name="Lalucat J."/>
            <person name="Garcia-Valdes E."/>
        </authorList>
    </citation>
    <scope>NUCLEOTIDE SEQUENCE [LARGE SCALE GENOMIC DNA]</scope>
    <source>
        <strain evidence="1 2">CCUG 46540</strain>
    </source>
</reference>
<evidence type="ECO:0000313" key="1">
    <source>
        <dbReference type="EMBL" id="ONM45433.1"/>
    </source>
</evidence>
<sequence>MSLIFVKNGVVYQTFTGYAGEYASYWQESSFAASAEIVEGVTVVAPPDREGGEEVLGHPSPVGDVGESPWEAHYWAPPLPEVRFWTGLQRAREVIESAVIELELDVPEGMLSVLNAGDAGGGTPAYISPAMGMGGEIGTLTPPTLAGLDVLGLSAYSSEGSVFVELALLAPSDTEEQLTYSGGLLLLDDTLMPMTFYGIQEVAPGSLAYLFVGESQDASLPPIGADIPLSLVIWE</sequence>
<dbReference type="STRING" id="254161.SAMN05216256_101126"/>
<evidence type="ECO:0000313" key="2">
    <source>
        <dbReference type="Proteomes" id="UP000242847"/>
    </source>
</evidence>
<name>A0A1S8DJ70_9GAMM</name>
<comment type="caution">
    <text evidence="1">The sequence shown here is derived from an EMBL/GenBank/DDBJ whole genome shotgun (WGS) entry which is preliminary data.</text>
</comment>
<organism evidence="1 2">
    <name type="scientific">Halopseudomonas pachastrellae</name>
    <dbReference type="NCBI Taxonomy" id="254161"/>
    <lineage>
        <taxon>Bacteria</taxon>
        <taxon>Pseudomonadati</taxon>
        <taxon>Pseudomonadota</taxon>
        <taxon>Gammaproteobacteria</taxon>
        <taxon>Pseudomonadales</taxon>
        <taxon>Pseudomonadaceae</taxon>
        <taxon>Halopseudomonas</taxon>
    </lineage>
</organism>
<protein>
    <submittedName>
        <fullName evidence="1">Uncharacterized protein</fullName>
    </submittedName>
</protein>
<dbReference type="Proteomes" id="UP000242847">
    <property type="component" value="Unassembled WGS sequence"/>
</dbReference>
<dbReference type="RefSeq" id="WP_083724605.1">
    <property type="nucleotide sequence ID" value="NZ_FOUD01000001.1"/>
</dbReference>
<proteinExistence type="predicted"/>
<dbReference type="AlphaFoldDB" id="A0A1S8DJ70"/>
<accession>A0A1S8DJ70</accession>
<dbReference type="EMBL" id="MUBC01000004">
    <property type="protein sequence ID" value="ONM45433.1"/>
    <property type="molecule type" value="Genomic_DNA"/>
</dbReference>